<dbReference type="AlphaFoldDB" id="A0A6A4ZD98"/>
<sequence length="162" mass="18103">MYYSKQVSSGGHHNSLDFTDQEVDGRLGCRDVLKARTGQRIGLSGLGLDVRRLRREHFTTGCQVPTYTTRRRGGTFEQDQLLAEQPGAKASVLRTSLLQHAVETQGELEQLLNAKTRMIEFASQELFWIDNTRHIEDASEALLAKIAALPNVRAIRKPVVAT</sequence>
<accession>A0A6A4ZD98</accession>
<comment type="caution">
    <text evidence="1">The sequence shown here is derived from an EMBL/GenBank/DDBJ whole genome shotgun (WGS) entry which is preliminary data.</text>
</comment>
<dbReference type="EMBL" id="VJMH01002532">
    <property type="protein sequence ID" value="KAF0708450.1"/>
    <property type="molecule type" value="Genomic_DNA"/>
</dbReference>
<gene>
    <name evidence="1" type="ORF">As57867_006332</name>
</gene>
<feature type="non-terminal residue" evidence="1">
    <location>
        <position position="162"/>
    </location>
</feature>
<proteinExistence type="predicted"/>
<name>A0A6A4ZD98_9STRA</name>
<protein>
    <submittedName>
        <fullName evidence="1">Uncharacterized protein</fullName>
    </submittedName>
</protein>
<evidence type="ECO:0000313" key="1">
    <source>
        <dbReference type="EMBL" id="KAF0708450.1"/>
    </source>
</evidence>
<reference evidence="1" key="1">
    <citation type="submission" date="2019-06" db="EMBL/GenBank/DDBJ databases">
        <title>Genomics analysis of Aphanomyces spp. identifies a new class of oomycete effector associated with host adaptation.</title>
        <authorList>
            <person name="Gaulin E."/>
        </authorList>
    </citation>
    <scope>NUCLEOTIDE SEQUENCE</scope>
    <source>
        <strain evidence="1">CBS 578.67</strain>
    </source>
</reference>
<organism evidence="1">
    <name type="scientific">Aphanomyces stellatus</name>
    <dbReference type="NCBI Taxonomy" id="120398"/>
    <lineage>
        <taxon>Eukaryota</taxon>
        <taxon>Sar</taxon>
        <taxon>Stramenopiles</taxon>
        <taxon>Oomycota</taxon>
        <taxon>Saprolegniomycetes</taxon>
        <taxon>Saprolegniales</taxon>
        <taxon>Verrucalvaceae</taxon>
        <taxon>Aphanomyces</taxon>
    </lineage>
</organism>